<comment type="caution">
    <text evidence="1">The sequence shown here is derived from an EMBL/GenBank/DDBJ whole genome shotgun (WGS) entry which is preliminary data.</text>
</comment>
<accession>E5XQ42</accession>
<dbReference type="GO" id="GO:0003677">
    <property type="term" value="F:DNA binding"/>
    <property type="evidence" value="ECO:0007669"/>
    <property type="project" value="InterPro"/>
</dbReference>
<dbReference type="HOGENOM" id="CLU_199101_0_0_11"/>
<dbReference type="OrthoDB" id="9859763at2"/>
<keyword evidence="2" id="KW-1185">Reference proteome</keyword>
<dbReference type="SUPFAM" id="SSF47413">
    <property type="entry name" value="lambda repressor-like DNA-binding domains"/>
    <property type="match status" value="1"/>
</dbReference>
<dbReference type="AlphaFoldDB" id="E5XQ42"/>
<protein>
    <recommendedName>
        <fullName evidence="3">HTH cro/C1-type domain-containing protein</fullName>
    </recommendedName>
</protein>
<reference evidence="1 2" key="1">
    <citation type="journal article" date="2011" name="Stand. Genomic Sci.">
        <title>High quality draft genome sequence of Segniliparus rugosus CDC 945(T)= (ATCC BAA-974(T)).</title>
        <authorList>
            <person name="Earl A.M."/>
            <person name="Desjardins C.A."/>
            <person name="Fitzgerald M.G."/>
            <person name="Arachchi H.M."/>
            <person name="Zeng Q."/>
            <person name="Mehta T."/>
            <person name="Griggs A."/>
            <person name="Birren B.W."/>
            <person name="Toney N.C."/>
            <person name="Carr J."/>
            <person name="Posey J."/>
            <person name="Butler W.R."/>
        </authorList>
    </citation>
    <scope>NUCLEOTIDE SEQUENCE [LARGE SCALE GENOMIC DNA]</scope>
    <source>
        <strain evidence="2">ATCC BAA-974 / DSM 45345 / CCUG 50838 / CIP 108380 / JCM 13579 / CDC 945</strain>
    </source>
</reference>
<dbReference type="Gene3D" id="1.10.260.40">
    <property type="entry name" value="lambda repressor-like DNA-binding domains"/>
    <property type="match status" value="1"/>
</dbReference>
<sequence length="75" mass="8631">MGELNQTVSLEVERHLARLQRTRADAAQALGVSPETMADLLGNRRVWQVDEVDKVAEWLEINPKDLFFPQRADER</sequence>
<organism evidence="1 2">
    <name type="scientific">Segniliparus rugosus (strain ATCC BAA-974 / DSM 45345 / CCUG 50838 / CIP 108380 / JCM 13579 / CDC 945)</name>
    <dbReference type="NCBI Taxonomy" id="679197"/>
    <lineage>
        <taxon>Bacteria</taxon>
        <taxon>Bacillati</taxon>
        <taxon>Actinomycetota</taxon>
        <taxon>Actinomycetes</taxon>
        <taxon>Mycobacteriales</taxon>
        <taxon>Segniliparaceae</taxon>
        <taxon>Segniliparus</taxon>
    </lineage>
</organism>
<dbReference type="EMBL" id="ACZI02000001">
    <property type="protein sequence ID" value="EFV13532.1"/>
    <property type="molecule type" value="Genomic_DNA"/>
</dbReference>
<dbReference type="InterPro" id="IPR010982">
    <property type="entry name" value="Lambda_DNA-bd_dom_sf"/>
</dbReference>
<evidence type="ECO:0000313" key="1">
    <source>
        <dbReference type="EMBL" id="EFV13532.1"/>
    </source>
</evidence>
<name>E5XQ42_SEGRC</name>
<evidence type="ECO:0000313" key="2">
    <source>
        <dbReference type="Proteomes" id="UP000004816"/>
    </source>
</evidence>
<proteinExistence type="predicted"/>
<evidence type="ECO:0008006" key="3">
    <source>
        <dbReference type="Google" id="ProtNLM"/>
    </source>
</evidence>
<dbReference type="eggNOG" id="COG3655">
    <property type="taxonomic scope" value="Bacteria"/>
</dbReference>
<dbReference type="Proteomes" id="UP000004816">
    <property type="component" value="Unassembled WGS sequence"/>
</dbReference>
<dbReference type="STRING" id="679197.HMPREF9336_01614"/>
<gene>
    <name evidence="1" type="ORF">HMPREF9336_01614</name>
</gene>
<dbReference type="RefSeq" id="WP_007469231.1">
    <property type="nucleotide sequence ID" value="NZ_KI391953.1"/>
</dbReference>